<dbReference type="AlphaFoldDB" id="A0A1F5J8Z4"/>
<evidence type="ECO:0000313" key="2">
    <source>
        <dbReference type="Proteomes" id="UP000177042"/>
    </source>
</evidence>
<organism evidence="1 2">
    <name type="scientific">Candidatus Daviesbacteria bacterium RIFCSPHIGHO2_02_FULL_39_12</name>
    <dbReference type="NCBI Taxonomy" id="1797770"/>
    <lineage>
        <taxon>Bacteria</taxon>
        <taxon>Candidatus Daviesiibacteriota</taxon>
    </lineage>
</organism>
<reference evidence="1 2" key="1">
    <citation type="journal article" date="2016" name="Nat. Commun.">
        <title>Thousands of microbial genomes shed light on interconnected biogeochemical processes in an aquifer system.</title>
        <authorList>
            <person name="Anantharaman K."/>
            <person name="Brown C.T."/>
            <person name="Hug L.A."/>
            <person name="Sharon I."/>
            <person name="Castelle C.J."/>
            <person name="Probst A.J."/>
            <person name="Thomas B.C."/>
            <person name="Singh A."/>
            <person name="Wilkins M.J."/>
            <person name="Karaoz U."/>
            <person name="Brodie E.L."/>
            <person name="Williams K.H."/>
            <person name="Hubbard S.S."/>
            <person name="Banfield J.F."/>
        </authorList>
    </citation>
    <scope>NUCLEOTIDE SEQUENCE [LARGE SCALE GENOMIC DNA]</scope>
</reference>
<protein>
    <submittedName>
        <fullName evidence="1">Uncharacterized protein</fullName>
    </submittedName>
</protein>
<comment type="caution">
    <text evidence="1">The sequence shown here is derived from an EMBL/GenBank/DDBJ whole genome shotgun (WGS) entry which is preliminary data.</text>
</comment>
<dbReference type="EMBL" id="MFCX01000032">
    <property type="protein sequence ID" value="OGE25101.1"/>
    <property type="molecule type" value="Genomic_DNA"/>
</dbReference>
<accession>A0A1F5J8Z4</accession>
<gene>
    <name evidence="1" type="ORF">A3C26_02060</name>
</gene>
<evidence type="ECO:0000313" key="1">
    <source>
        <dbReference type="EMBL" id="OGE25101.1"/>
    </source>
</evidence>
<sequence length="60" mass="6364">MFGSIGLIWGLKLEPKVGGPPAGEAGVELLSSGGSLGRLSMKSVYHFLFVLWRLPPPPQS</sequence>
<name>A0A1F5J8Z4_9BACT</name>
<dbReference type="Proteomes" id="UP000177042">
    <property type="component" value="Unassembled WGS sequence"/>
</dbReference>
<proteinExistence type="predicted"/>